<dbReference type="InterPro" id="IPR036388">
    <property type="entry name" value="WH-like_DNA-bd_sf"/>
</dbReference>
<protein>
    <submittedName>
        <fullName evidence="8">Transcriptional repressor</fullName>
    </submittedName>
</protein>
<dbReference type="PANTHER" id="PTHR33202">
    <property type="entry name" value="ZINC UPTAKE REGULATION PROTEIN"/>
    <property type="match status" value="1"/>
</dbReference>
<keyword evidence="6" id="KW-0804">Transcription</keyword>
<dbReference type="CDD" id="cd07153">
    <property type="entry name" value="Fur_like"/>
    <property type="match status" value="1"/>
</dbReference>
<reference evidence="8 9" key="1">
    <citation type="submission" date="2019-11" db="EMBL/GenBank/DDBJ databases">
        <title>Paenibacillus monticola sp. nov., a novel PGPR strain isolated from mountain sample in China.</title>
        <authorList>
            <person name="Zhao Q."/>
            <person name="Li H.-P."/>
            <person name="Zhang J.-L."/>
        </authorList>
    </citation>
    <scope>NUCLEOTIDE SEQUENCE [LARGE SCALE GENOMIC DNA]</scope>
    <source>
        <strain evidence="8 9">LC-T2</strain>
    </source>
</reference>
<dbReference type="GO" id="GO:0008270">
    <property type="term" value="F:zinc ion binding"/>
    <property type="evidence" value="ECO:0007669"/>
    <property type="project" value="TreeGrafter"/>
</dbReference>
<dbReference type="SUPFAM" id="SSF46785">
    <property type="entry name" value="Winged helix' DNA-binding domain"/>
    <property type="match status" value="1"/>
</dbReference>
<evidence type="ECO:0000313" key="8">
    <source>
        <dbReference type="EMBL" id="MRN54187.1"/>
    </source>
</evidence>
<keyword evidence="4" id="KW-0805">Transcription regulation</keyword>
<dbReference type="Gene3D" id="3.30.1490.190">
    <property type="match status" value="1"/>
</dbReference>
<keyword evidence="5" id="KW-0238">DNA-binding</keyword>
<dbReference type="Proteomes" id="UP000463051">
    <property type="component" value="Unassembled WGS sequence"/>
</dbReference>
<comment type="caution">
    <text evidence="8">The sequence shown here is derived from an EMBL/GenBank/DDBJ whole genome shotgun (WGS) entry which is preliminary data.</text>
</comment>
<dbReference type="GO" id="GO:0003700">
    <property type="term" value="F:DNA-binding transcription factor activity"/>
    <property type="evidence" value="ECO:0007669"/>
    <property type="project" value="InterPro"/>
</dbReference>
<dbReference type="GO" id="GO:1900376">
    <property type="term" value="P:regulation of secondary metabolite biosynthetic process"/>
    <property type="evidence" value="ECO:0007669"/>
    <property type="project" value="TreeGrafter"/>
</dbReference>
<dbReference type="AlphaFoldDB" id="A0A7X2L1U8"/>
<sequence length="135" mass="15264">MRNLNLTSQRQAVYDIVRNSHDHPTAAEVMNRLVEQGHNLAYGTVYNSLRYLSDKQMIRELKLGEAASRYDARMDDHQHIICEVCGKVDEVMSQVPQDWMNTVAKETGYIIGHAHVVFGGVCPACKSQSKSKLMN</sequence>
<dbReference type="Gene3D" id="1.10.10.10">
    <property type="entry name" value="Winged helix-like DNA-binding domain superfamily/Winged helix DNA-binding domain"/>
    <property type="match status" value="1"/>
</dbReference>
<feature type="binding site" evidence="7">
    <location>
        <position position="82"/>
    </location>
    <ligand>
        <name>Zn(2+)</name>
        <dbReference type="ChEBI" id="CHEBI:29105"/>
    </ligand>
</feature>
<evidence type="ECO:0000256" key="3">
    <source>
        <dbReference type="ARBA" id="ARBA00022833"/>
    </source>
</evidence>
<dbReference type="InterPro" id="IPR036390">
    <property type="entry name" value="WH_DNA-bd_sf"/>
</dbReference>
<dbReference type="InterPro" id="IPR043135">
    <property type="entry name" value="Fur_C"/>
</dbReference>
<evidence type="ECO:0000256" key="5">
    <source>
        <dbReference type="ARBA" id="ARBA00023125"/>
    </source>
</evidence>
<evidence type="ECO:0000256" key="6">
    <source>
        <dbReference type="ARBA" id="ARBA00023163"/>
    </source>
</evidence>
<organism evidence="8 9">
    <name type="scientific">Paenibacillus monticola</name>
    <dbReference type="NCBI Taxonomy" id="2666075"/>
    <lineage>
        <taxon>Bacteria</taxon>
        <taxon>Bacillati</taxon>
        <taxon>Bacillota</taxon>
        <taxon>Bacilli</taxon>
        <taxon>Bacillales</taxon>
        <taxon>Paenibacillaceae</taxon>
        <taxon>Paenibacillus</taxon>
    </lineage>
</organism>
<dbReference type="RefSeq" id="WP_154119188.1">
    <property type="nucleotide sequence ID" value="NZ_WJXB01000004.1"/>
</dbReference>
<comment type="cofactor">
    <cofactor evidence="7">
        <name>Zn(2+)</name>
        <dbReference type="ChEBI" id="CHEBI:29105"/>
    </cofactor>
    <text evidence="7">Binds 1 zinc ion per subunit.</text>
</comment>
<feature type="binding site" evidence="7">
    <location>
        <position position="122"/>
    </location>
    <ligand>
        <name>Zn(2+)</name>
        <dbReference type="ChEBI" id="CHEBI:29105"/>
    </ligand>
</feature>
<gene>
    <name evidence="8" type="ORF">GJB61_14465</name>
</gene>
<evidence type="ECO:0000313" key="9">
    <source>
        <dbReference type="Proteomes" id="UP000463051"/>
    </source>
</evidence>
<evidence type="ECO:0000256" key="1">
    <source>
        <dbReference type="ARBA" id="ARBA00007957"/>
    </source>
</evidence>
<dbReference type="PANTHER" id="PTHR33202:SF7">
    <property type="entry name" value="FERRIC UPTAKE REGULATION PROTEIN"/>
    <property type="match status" value="1"/>
</dbReference>
<evidence type="ECO:0000256" key="7">
    <source>
        <dbReference type="PIRSR" id="PIRSR602481-1"/>
    </source>
</evidence>
<keyword evidence="3 7" id="KW-0862">Zinc</keyword>
<proteinExistence type="inferred from homology"/>
<evidence type="ECO:0000256" key="4">
    <source>
        <dbReference type="ARBA" id="ARBA00023015"/>
    </source>
</evidence>
<evidence type="ECO:0000256" key="2">
    <source>
        <dbReference type="ARBA" id="ARBA00022491"/>
    </source>
</evidence>
<dbReference type="EMBL" id="WJXB01000004">
    <property type="protein sequence ID" value="MRN54187.1"/>
    <property type="molecule type" value="Genomic_DNA"/>
</dbReference>
<dbReference type="GO" id="GO:0045892">
    <property type="term" value="P:negative regulation of DNA-templated transcription"/>
    <property type="evidence" value="ECO:0007669"/>
    <property type="project" value="TreeGrafter"/>
</dbReference>
<comment type="similarity">
    <text evidence="1">Belongs to the Fur family.</text>
</comment>
<dbReference type="Pfam" id="PF01475">
    <property type="entry name" value="FUR"/>
    <property type="match status" value="1"/>
</dbReference>
<accession>A0A7X2L1U8</accession>
<keyword evidence="7" id="KW-0479">Metal-binding</keyword>
<dbReference type="GO" id="GO:0000976">
    <property type="term" value="F:transcription cis-regulatory region binding"/>
    <property type="evidence" value="ECO:0007669"/>
    <property type="project" value="TreeGrafter"/>
</dbReference>
<keyword evidence="9" id="KW-1185">Reference proteome</keyword>
<keyword evidence="2" id="KW-0678">Repressor</keyword>
<name>A0A7X2L1U8_9BACL</name>
<dbReference type="InterPro" id="IPR002481">
    <property type="entry name" value="FUR"/>
</dbReference>
<feature type="binding site" evidence="7">
    <location>
        <position position="125"/>
    </location>
    <ligand>
        <name>Zn(2+)</name>
        <dbReference type="ChEBI" id="CHEBI:29105"/>
    </ligand>
</feature>
<feature type="binding site" evidence="7">
    <location>
        <position position="85"/>
    </location>
    <ligand>
        <name>Zn(2+)</name>
        <dbReference type="ChEBI" id="CHEBI:29105"/>
    </ligand>
</feature>